<proteinExistence type="predicted"/>
<comment type="caution">
    <text evidence="4">The sequence shown here is derived from an EMBL/GenBank/DDBJ whole genome shotgun (WGS) entry which is preliminary data.</text>
</comment>
<dbReference type="InterPro" id="IPR001345">
    <property type="entry name" value="PG/BPGM_mutase_AS"/>
</dbReference>
<dbReference type="EMBL" id="WIXK01000009">
    <property type="protein sequence ID" value="MQY43905.1"/>
    <property type="molecule type" value="Genomic_DNA"/>
</dbReference>
<keyword evidence="1" id="KW-0324">Glycolysis</keyword>
<evidence type="ECO:0000256" key="2">
    <source>
        <dbReference type="ARBA" id="ARBA00023235"/>
    </source>
</evidence>
<dbReference type="Gene3D" id="3.40.50.1240">
    <property type="entry name" value="Phosphoglycerate mutase-like"/>
    <property type="match status" value="1"/>
</dbReference>
<dbReference type="AlphaFoldDB" id="A0A844AN59"/>
<feature type="region of interest" description="Disordered" evidence="3">
    <location>
        <begin position="155"/>
        <end position="185"/>
    </location>
</feature>
<feature type="compositionally biased region" description="Basic and acidic residues" evidence="3">
    <location>
        <begin position="174"/>
        <end position="185"/>
    </location>
</feature>
<dbReference type="SMART" id="SM00855">
    <property type="entry name" value="PGAM"/>
    <property type="match status" value="1"/>
</dbReference>
<evidence type="ECO:0000256" key="1">
    <source>
        <dbReference type="ARBA" id="ARBA00023152"/>
    </source>
</evidence>
<dbReference type="PROSITE" id="PS00175">
    <property type="entry name" value="PG_MUTASE"/>
    <property type="match status" value="1"/>
</dbReference>
<dbReference type="Proteomes" id="UP000436694">
    <property type="component" value="Unassembled WGS sequence"/>
</dbReference>
<organism evidence="4 5">
    <name type="scientific">Tritonibacter aquimaris</name>
    <dbReference type="NCBI Taxonomy" id="2663379"/>
    <lineage>
        <taxon>Bacteria</taxon>
        <taxon>Pseudomonadati</taxon>
        <taxon>Pseudomonadota</taxon>
        <taxon>Alphaproteobacteria</taxon>
        <taxon>Rhodobacterales</taxon>
        <taxon>Paracoccaceae</taxon>
        <taxon>Tritonibacter</taxon>
    </lineage>
</organism>
<gene>
    <name evidence="4" type="ORF">GG681_14760</name>
</gene>
<evidence type="ECO:0000313" key="5">
    <source>
        <dbReference type="Proteomes" id="UP000436694"/>
    </source>
</evidence>
<protein>
    <submittedName>
        <fullName evidence="4">Histidine phosphatase family protein</fullName>
    </submittedName>
</protein>
<dbReference type="InterPro" id="IPR013078">
    <property type="entry name" value="His_Pase_superF_clade-1"/>
</dbReference>
<dbReference type="SUPFAM" id="SSF53254">
    <property type="entry name" value="Phosphoglycerate mutase-like"/>
    <property type="match status" value="1"/>
</dbReference>
<reference evidence="4 5" key="1">
    <citation type="submission" date="2019-10" db="EMBL/GenBank/DDBJ databases">
        <title>Epibacterium sp. nov., isolated from seawater.</title>
        <authorList>
            <person name="Zhang X."/>
            <person name="Li N."/>
        </authorList>
    </citation>
    <scope>NUCLEOTIDE SEQUENCE [LARGE SCALE GENOMIC DNA]</scope>
    <source>
        <strain evidence="4 5">SM1969</strain>
    </source>
</reference>
<dbReference type="RefSeq" id="WP_153548804.1">
    <property type="nucleotide sequence ID" value="NZ_WIXK01000009.1"/>
</dbReference>
<dbReference type="GO" id="GO:0016791">
    <property type="term" value="F:phosphatase activity"/>
    <property type="evidence" value="ECO:0007669"/>
    <property type="project" value="TreeGrafter"/>
</dbReference>
<keyword evidence="5" id="KW-1185">Reference proteome</keyword>
<dbReference type="Pfam" id="PF00300">
    <property type="entry name" value="His_Phos_1"/>
    <property type="match status" value="1"/>
</dbReference>
<accession>A0A844AN59</accession>
<name>A0A844AN59_9RHOB</name>
<dbReference type="CDD" id="cd07067">
    <property type="entry name" value="HP_PGM_like"/>
    <property type="match status" value="1"/>
</dbReference>
<keyword evidence="2" id="KW-0413">Isomerase</keyword>
<dbReference type="PANTHER" id="PTHR48100:SF1">
    <property type="entry name" value="HISTIDINE PHOSPHATASE FAMILY PROTEIN-RELATED"/>
    <property type="match status" value="1"/>
</dbReference>
<dbReference type="InterPro" id="IPR029033">
    <property type="entry name" value="His_PPase_superfam"/>
</dbReference>
<dbReference type="InterPro" id="IPR050275">
    <property type="entry name" value="PGM_Phosphatase"/>
</dbReference>
<dbReference type="PANTHER" id="PTHR48100">
    <property type="entry name" value="BROAD-SPECIFICITY PHOSPHATASE YOR283W-RELATED"/>
    <property type="match status" value="1"/>
</dbReference>
<dbReference type="GO" id="GO:0005737">
    <property type="term" value="C:cytoplasm"/>
    <property type="evidence" value="ECO:0007669"/>
    <property type="project" value="TreeGrafter"/>
</dbReference>
<sequence>MSNHQLPDRSFCLIRHGQTTANEAEIMAGATEVPLSPLGEEQALGLRGFDWPAEIQLFSSPMGRAQTTCQLGFPGQAFALHAGLRERHWGIYEGAHLSTAPPRHGRPEGGEDWEEMILRVAEAITECCAKTPNAVLPVMICHSGVIRAARATLSDTPSTTRPANGQPVLFRWDGTTHHEEPFNAR</sequence>
<evidence type="ECO:0000256" key="3">
    <source>
        <dbReference type="SAM" id="MobiDB-lite"/>
    </source>
</evidence>
<evidence type="ECO:0000313" key="4">
    <source>
        <dbReference type="EMBL" id="MQY43905.1"/>
    </source>
</evidence>